<evidence type="ECO:0000256" key="1">
    <source>
        <dbReference type="SAM" id="Phobius"/>
    </source>
</evidence>
<reference evidence="2" key="2">
    <citation type="journal article" date="2015" name="Data Brief">
        <title>Shoot transcriptome of the giant reed, Arundo donax.</title>
        <authorList>
            <person name="Barrero R.A."/>
            <person name="Guerrero F.D."/>
            <person name="Moolhuijzen P."/>
            <person name="Goolsby J.A."/>
            <person name="Tidwell J."/>
            <person name="Bellgard S.E."/>
            <person name="Bellgard M.I."/>
        </authorList>
    </citation>
    <scope>NUCLEOTIDE SEQUENCE</scope>
    <source>
        <tissue evidence="2">Shoot tissue taken approximately 20 cm above the soil surface</tissue>
    </source>
</reference>
<sequence>MRPVIITCAYACIISCSIIFPVYLSFCDSDPVVV</sequence>
<reference evidence="2" key="1">
    <citation type="submission" date="2014-09" db="EMBL/GenBank/DDBJ databases">
        <authorList>
            <person name="Magalhaes I.L.F."/>
            <person name="Oliveira U."/>
            <person name="Santos F.R."/>
            <person name="Vidigal T.H.D.A."/>
            <person name="Brescovit A.D."/>
            <person name="Santos A.J."/>
        </authorList>
    </citation>
    <scope>NUCLEOTIDE SEQUENCE</scope>
    <source>
        <tissue evidence="2">Shoot tissue taken approximately 20 cm above the soil surface</tissue>
    </source>
</reference>
<keyword evidence="1" id="KW-0472">Membrane</keyword>
<dbReference type="EMBL" id="GBRH01246197">
    <property type="protein sequence ID" value="JAD51698.1"/>
    <property type="molecule type" value="Transcribed_RNA"/>
</dbReference>
<dbReference type="AlphaFoldDB" id="A0A0A9APB4"/>
<accession>A0A0A9APB4</accession>
<keyword evidence="1" id="KW-1133">Transmembrane helix</keyword>
<evidence type="ECO:0000313" key="2">
    <source>
        <dbReference type="EMBL" id="JAD51698.1"/>
    </source>
</evidence>
<name>A0A0A9APB4_ARUDO</name>
<feature type="transmembrane region" description="Helical" evidence="1">
    <location>
        <begin position="7"/>
        <end position="26"/>
    </location>
</feature>
<proteinExistence type="predicted"/>
<protein>
    <submittedName>
        <fullName evidence="2">Uncharacterized protein</fullName>
    </submittedName>
</protein>
<keyword evidence="1" id="KW-0812">Transmembrane</keyword>
<organism evidence="2">
    <name type="scientific">Arundo donax</name>
    <name type="common">Giant reed</name>
    <name type="synonym">Donax arundinaceus</name>
    <dbReference type="NCBI Taxonomy" id="35708"/>
    <lineage>
        <taxon>Eukaryota</taxon>
        <taxon>Viridiplantae</taxon>
        <taxon>Streptophyta</taxon>
        <taxon>Embryophyta</taxon>
        <taxon>Tracheophyta</taxon>
        <taxon>Spermatophyta</taxon>
        <taxon>Magnoliopsida</taxon>
        <taxon>Liliopsida</taxon>
        <taxon>Poales</taxon>
        <taxon>Poaceae</taxon>
        <taxon>PACMAD clade</taxon>
        <taxon>Arundinoideae</taxon>
        <taxon>Arundineae</taxon>
        <taxon>Arundo</taxon>
    </lineage>
</organism>